<name>A0AAU9XWF4_9CNID</name>
<evidence type="ECO:0000313" key="1">
    <source>
        <dbReference type="EMBL" id="CAH3158693.1"/>
    </source>
</evidence>
<organism evidence="1 2">
    <name type="scientific">Pocillopora meandrina</name>
    <dbReference type="NCBI Taxonomy" id="46732"/>
    <lineage>
        <taxon>Eukaryota</taxon>
        <taxon>Metazoa</taxon>
        <taxon>Cnidaria</taxon>
        <taxon>Anthozoa</taxon>
        <taxon>Hexacorallia</taxon>
        <taxon>Scleractinia</taxon>
        <taxon>Astrocoeniina</taxon>
        <taxon>Pocilloporidae</taxon>
        <taxon>Pocillopora</taxon>
    </lineage>
</organism>
<proteinExistence type="predicted"/>
<evidence type="ECO:0000313" key="2">
    <source>
        <dbReference type="Proteomes" id="UP001159428"/>
    </source>
</evidence>
<dbReference type="Proteomes" id="UP001159428">
    <property type="component" value="Unassembled WGS sequence"/>
</dbReference>
<keyword evidence="2" id="KW-1185">Reference proteome</keyword>
<protein>
    <submittedName>
        <fullName evidence="1">Uncharacterized protein</fullName>
    </submittedName>
</protein>
<reference evidence="1 2" key="1">
    <citation type="submission" date="2022-05" db="EMBL/GenBank/DDBJ databases">
        <authorList>
            <consortium name="Genoscope - CEA"/>
            <person name="William W."/>
        </authorList>
    </citation>
    <scope>NUCLEOTIDE SEQUENCE [LARGE SCALE GENOMIC DNA]</scope>
</reference>
<dbReference type="EMBL" id="CALNXJ010000068">
    <property type="protein sequence ID" value="CAH3158693.1"/>
    <property type="molecule type" value="Genomic_DNA"/>
</dbReference>
<accession>A0AAU9XWF4</accession>
<sequence length="176" mass="19889">MGIHYARAKTDCDEERKRDPVKCKPYDARSPATRKGLPKCHMMEKVDNLTRKEIPPPFSYLLSDQKQSFLMNTVFGNVLLGACLAYQLQDHGRPNTRFVSSLIRGNFVADNVTVRCSEFTDLPVGIDNRTSFDLTELNMLSQPDLTSIFTDHIVIDKSESNSLEQRTVLQGESAEC</sequence>
<gene>
    <name evidence="1" type="ORF">PMEA_00030583</name>
</gene>
<comment type="caution">
    <text evidence="1">The sequence shown here is derived from an EMBL/GenBank/DDBJ whole genome shotgun (WGS) entry which is preliminary data.</text>
</comment>
<dbReference type="AlphaFoldDB" id="A0AAU9XWF4"/>